<dbReference type="RefSeq" id="WP_211238664.1">
    <property type="nucleotide sequence ID" value="NZ_JAME01000005.1"/>
</dbReference>
<evidence type="ECO:0000313" key="3">
    <source>
        <dbReference type="Proteomes" id="UP000023430"/>
    </source>
</evidence>
<dbReference type="GO" id="GO:0005829">
    <property type="term" value="C:cytosol"/>
    <property type="evidence" value="ECO:0007669"/>
    <property type="project" value="TreeGrafter"/>
</dbReference>
<gene>
    <name evidence="2" type="ORF">RISW2_18280</name>
</gene>
<dbReference type="GO" id="GO:0008641">
    <property type="term" value="F:ubiquitin-like modifier activating enzyme activity"/>
    <property type="evidence" value="ECO:0007669"/>
    <property type="project" value="InterPro"/>
</dbReference>
<dbReference type="STRING" id="1449351.RISW2_18280"/>
<dbReference type="EMBL" id="JAME01000005">
    <property type="protein sequence ID" value="ETX30139.1"/>
    <property type="molecule type" value="Genomic_DNA"/>
</dbReference>
<dbReference type="InterPro" id="IPR035985">
    <property type="entry name" value="Ubiquitin-activating_enz"/>
</dbReference>
<organism evidence="2 3">
    <name type="scientific">Roseivivax isoporae LMG 25204</name>
    <dbReference type="NCBI Taxonomy" id="1449351"/>
    <lineage>
        <taxon>Bacteria</taxon>
        <taxon>Pseudomonadati</taxon>
        <taxon>Pseudomonadota</taxon>
        <taxon>Alphaproteobacteria</taxon>
        <taxon>Rhodobacterales</taxon>
        <taxon>Roseobacteraceae</taxon>
        <taxon>Roseivivax</taxon>
    </lineage>
</organism>
<evidence type="ECO:0000313" key="2">
    <source>
        <dbReference type="EMBL" id="ETX30139.1"/>
    </source>
</evidence>
<comment type="caution">
    <text evidence="2">The sequence shown here is derived from an EMBL/GenBank/DDBJ whole genome shotgun (WGS) entry which is preliminary data.</text>
</comment>
<reference evidence="2 3" key="1">
    <citation type="submission" date="2014-01" db="EMBL/GenBank/DDBJ databases">
        <title>Roseivivax isoporae LMG 25204 Genome Sequencing.</title>
        <authorList>
            <person name="Lai Q."/>
            <person name="Li G."/>
            <person name="Shao Z."/>
        </authorList>
    </citation>
    <scope>NUCLEOTIDE SEQUENCE [LARGE SCALE GENOMIC DNA]</scope>
    <source>
        <strain evidence="2 3">LMG 25204</strain>
    </source>
</reference>
<dbReference type="PATRIC" id="fig|1449351.3.peg.941"/>
<dbReference type="eggNOG" id="COG0476">
    <property type="taxonomic scope" value="Bacteria"/>
</dbReference>
<dbReference type="PANTHER" id="PTHR10953:SF102">
    <property type="entry name" value="ADENYLYLTRANSFERASE AND SULFURTRANSFERASE MOCS3"/>
    <property type="match status" value="1"/>
</dbReference>
<dbReference type="CDD" id="cd00158">
    <property type="entry name" value="RHOD"/>
    <property type="match status" value="1"/>
</dbReference>
<evidence type="ECO:0000259" key="1">
    <source>
        <dbReference type="Pfam" id="PF00899"/>
    </source>
</evidence>
<feature type="domain" description="THIF-type NAD/FAD binding fold" evidence="1">
    <location>
        <begin position="4"/>
        <end position="222"/>
    </location>
</feature>
<dbReference type="Proteomes" id="UP000023430">
    <property type="component" value="Unassembled WGS sequence"/>
</dbReference>
<dbReference type="InterPro" id="IPR000594">
    <property type="entry name" value="ThiF_NAD_FAD-bd"/>
</dbReference>
<dbReference type="SUPFAM" id="SSF52821">
    <property type="entry name" value="Rhodanese/Cell cycle control phosphatase"/>
    <property type="match status" value="1"/>
</dbReference>
<dbReference type="PANTHER" id="PTHR10953">
    <property type="entry name" value="UBIQUITIN-ACTIVATING ENZYME E1"/>
    <property type="match status" value="1"/>
</dbReference>
<accession>X7FDL9</accession>
<sequence>MTRHARQLRVPGFGAEGQARLAAARVLVVGAGGLAAPVLQYLVGAGAGAITLVDDDRVAESNLHRQTLFRMDDIGTPKATAAAATLARLDPAVRIDPVVTRLDPANAAALAREADLVLDCADSFAASYTLSDLCAARGLPLIHASVIGLEGYAGGFCGGAPSLRAVFPDLPQRMGSCAEDGVLGPVVGVIGALQAQMAVAALAGMAPSPLGRLVSYDAAAHRFGGFGFAGAEEPARRHGFIAAADIRADDVVVDLRRPDEGPLAHPGALRLEVARVAEGLAPCDARAVLCCRSGLRAWQAAERLAPHWPGEIVLVALGDAGPQEDTPQGDAP</sequence>
<proteinExistence type="predicted"/>
<dbReference type="SUPFAM" id="SSF69572">
    <property type="entry name" value="Activating enzymes of the ubiquitin-like proteins"/>
    <property type="match status" value="1"/>
</dbReference>
<dbReference type="GO" id="GO:0004792">
    <property type="term" value="F:thiosulfate-cyanide sulfurtransferase activity"/>
    <property type="evidence" value="ECO:0007669"/>
    <property type="project" value="TreeGrafter"/>
</dbReference>
<dbReference type="GO" id="GO:0016779">
    <property type="term" value="F:nucleotidyltransferase activity"/>
    <property type="evidence" value="ECO:0007669"/>
    <property type="project" value="TreeGrafter"/>
</dbReference>
<dbReference type="GO" id="GO:0008146">
    <property type="term" value="F:sulfotransferase activity"/>
    <property type="evidence" value="ECO:0007669"/>
    <property type="project" value="TreeGrafter"/>
</dbReference>
<name>X7FDL9_9RHOB</name>
<dbReference type="InterPro" id="IPR045886">
    <property type="entry name" value="ThiF/MoeB/HesA"/>
</dbReference>
<dbReference type="Pfam" id="PF00899">
    <property type="entry name" value="ThiF"/>
    <property type="match status" value="1"/>
</dbReference>
<dbReference type="Gene3D" id="3.40.50.720">
    <property type="entry name" value="NAD(P)-binding Rossmann-like Domain"/>
    <property type="match status" value="1"/>
</dbReference>
<dbReference type="InterPro" id="IPR036873">
    <property type="entry name" value="Rhodanese-like_dom_sf"/>
</dbReference>
<dbReference type="CDD" id="cd00757">
    <property type="entry name" value="ThiF_MoeB_HesA_family"/>
    <property type="match status" value="1"/>
</dbReference>
<protein>
    <submittedName>
        <fullName evidence="2">Thiazole biosynthesis protein ThiF</fullName>
    </submittedName>
</protein>
<keyword evidence="3" id="KW-1185">Reference proteome</keyword>
<dbReference type="AlphaFoldDB" id="X7FDL9"/>